<dbReference type="PANTHER" id="PTHR22746">
    <property type="entry name" value="RAB6A-GEF COMPLEX PARTNER PROTEIN 1"/>
    <property type="match status" value="1"/>
</dbReference>
<reference evidence="6 7" key="1">
    <citation type="submission" date="2013-11" db="EMBL/GenBank/DDBJ databases">
        <title>Draft genome of the bovine lungworm Dictyocaulus viviparus.</title>
        <authorList>
            <person name="Mitreva M."/>
        </authorList>
    </citation>
    <scope>NUCLEOTIDE SEQUENCE [LARGE SCALE GENOMIC DNA]</scope>
    <source>
        <strain evidence="6 7">HannoverDv2000</strain>
    </source>
</reference>
<evidence type="ECO:0000313" key="6">
    <source>
        <dbReference type="EMBL" id="KJH44323.1"/>
    </source>
</evidence>
<accession>A0A0D8XIB0</accession>
<dbReference type="GO" id="GO:0005829">
    <property type="term" value="C:cytosol"/>
    <property type="evidence" value="ECO:0007669"/>
    <property type="project" value="TreeGrafter"/>
</dbReference>
<dbReference type="SUPFAM" id="SSF69322">
    <property type="entry name" value="Tricorn protease domain 2"/>
    <property type="match status" value="1"/>
</dbReference>
<evidence type="ECO:0000256" key="2">
    <source>
        <dbReference type="ARBA" id="ARBA00023136"/>
    </source>
</evidence>
<dbReference type="GO" id="GO:0000139">
    <property type="term" value="C:Golgi membrane"/>
    <property type="evidence" value="ECO:0007669"/>
    <property type="project" value="TreeGrafter"/>
</dbReference>
<comment type="subcellular location">
    <subcellularLocation>
        <location evidence="1">Membrane</location>
    </subcellularLocation>
</comment>
<evidence type="ECO:0000256" key="1">
    <source>
        <dbReference type="ARBA" id="ARBA00004370"/>
    </source>
</evidence>
<dbReference type="GO" id="GO:0042147">
    <property type="term" value="P:retrograde transport, endosome to Golgi"/>
    <property type="evidence" value="ECO:0007669"/>
    <property type="project" value="TreeGrafter"/>
</dbReference>
<organism evidence="6 7">
    <name type="scientific">Dictyocaulus viviparus</name>
    <name type="common">Bovine lungworm</name>
    <dbReference type="NCBI Taxonomy" id="29172"/>
    <lineage>
        <taxon>Eukaryota</taxon>
        <taxon>Metazoa</taxon>
        <taxon>Ecdysozoa</taxon>
        <taxon>Nematoda</taxon>
        <taxon>Chromadorea</taxon>
        <taxon>Rhabditida</taxon>
        <taxon>Rhabditina</taxon>
        <taxon>Rhabditomorpha</taxon>
        <taxon>Strongyloidea</taxon>
        <taxon>Metastrongylidae</taxon>
        <taxon>Dictyocaulus</taxon>
    </lineage>
</organism>
<name>A0A0D8XIB0_DICVI</name>
<dbReference type="Proteomes" id="UP000053766">
    <property type="component" value="Unassembled WGS sequence"/>
</dbReference>
<sequence>MYIPVDRETKFRLPVPEEDGDLREHRAIKCIASNREKNFMAVITSDCIYIWLAYPHLLLCTLRISAGDVIERGTLNKAYWNYDSSHIVIMTSRNNLLIYRVNLSKEDCYNLIDPPDIHLRRSSQELFLCGPRPSLSLSPSVVVNLAASAMCCVPLREDLFVCLRNGFMHHISWDGQIRADYSIRISTVPFAHDQLQSKPEYVSGQTTHVVDAVYAPLVGGYCIVLSDGRAALLTSSDSQFHPNSILGVWALNMKDALCTDVNHKFRLLTFGCINGDVAAYHLDDADGSLVQTFRVALKVLNGPDVVNRVGSVSDIKVLTSGGAFVAVWSSKKVPIVNGTDSIMSDLPPTLAVFTPFGTQTWCSLESLLDSEGTAAVSYTSVDWGPEGYHIWLGRNDGLSILPMARSAALFNPIMGNTSYIVLLCSSRILISSRRERESVASAPHAVWTTLNPPHEYIASNWPIPVDSNSAKTIVVAGLRGFAHCNVSSGRWKIFGNEYHESSLMVTGGVLVWNGTIGVACYDVNFSREQLRFYPVHKKLDNQLASIHEIEYRVIMMSLRSNALVTFDIDGRILIYRLYLDGRSADARKLSQPIMVASFVEQVWHYRALTDNEPLDPPHLLNALWINCGSRGLKVWLPLISARRGVVTQDTSFISKRIMLPFELDICPLVISSSECLAVGVESLPFVTNNGSHKTFTVYNLNRNCEVFGHHILRQLLKRNLGVFALEVASACRNLPHFAHSLELLLHGVLEEEATSSEPIPDPLLPRCVAFIQEFPEFLRTVVHCARKTELALWSSLFEVTGSPNALFEVCIRDGQLRTAASYLIVLQSIESAHTSQEQALRLLREALLAGEWSIARDMVRFSRAIGSEDLDDPARASPPLRMASRRHAASTSSAAETDDLIFARFQAGDLSLSNMFQNSLVILTLKHTSDELSTPSPSSTSPIVEKMDAILDSHGVHLLENYYVRDLGYFISALDLDISRILSSPSSKYIKDFPLALNRLHNQFEWPYPIVSKKLVDQLEKRFGNLRCNRSSSSLNGELYSNFDNSMKHLGSRAITLDSRVLGCHSSSSSGGSIADAQLIPIRENGIASRTSPVESPCSSVVCVGDTTDVNSTNVNDQGANFLVGETSNCGSVKNLAQMSQLISWFSANGCIDWVFLICVVSRDIARLRLEVNSDSVIRAGLNTFEHTMFGCQDLMEWASRHCLGYVSILHVFATHLNLIAEANGLPRLEALKRSSIHNLEKFATEEKEIAPTPRAFAAAPNLKDSFGLSDGHEKKRKSFDNGSSYAVASLEKDKESCVLM</sequence>
<feature type="region of interest" description="Disordered" evidence="4">
    <location>
        <begin position="870"/>
        <end position="891"/>
    </location>
</feature>
<evidence type="ECO:0000313" key="7">
    <source>
        <dbReference type="Proteomes" id="UP000053766"/>
    </source>
</evidence>
<feature type="domain" description="RIC1 C-terminal alpha solenoid region" evidence="5">
    <location>
        <begin position="709"/>
        <end position="868"/>
    </location>
</feature>
<dbReference type="STRING" id="29172.A0A0D8XIB0"/>
<keyword evidence="2" id="KW-0472">Membrane</keyword>
<dbReference type="InterPro" id="IPR040096">
    <property type="entry name" value="Ric1"/>
</dbReference>
<keyword evidence="7" id="KW-1185">Reference proteome</keyword>
<dbReference type="InterPro" id="IPR009771">
    <property type="entry name" value="RIC1_C"/>
</dbReference>
<dbReference type="EMBL" id="KN716482">
    <property type="protein sequence ID" value="KJH44323.1"/>
    <property type="molecule type" value="Genomic_DNA"/>
</dbReference>
<protein>
    <recommendedName>
        <fullName evidence="3">Protein RIC1 homolog</fullName>
    </recommendedName>
</protein>
<evidence type="ECO:0000256" key="4">
    <source>
        <dbReference type="SAM" id="MobiDB-lite"/>
    </source>
</evidence>
<dbReference type="Pfam" id="PF07064">
    <property type="entry name" value="RIC1"/>
    <property type="match status" value="1"/>
</dbReference>
<gene>
    <name evidence="6" type="ORF">DICVIV_09639</name>
</gene>
<dbReference type="OrthoDB" id="67540at2759"/>
<proteinExistence type="predicted"/>
<dbReference type="GO" id="GO:0034066">
    <property type="term" value="C:Ric1-Rgp1 guanyl-nucleotide exchange factor complex"/>
    <property type="evidence" value="ECO:0007669"/>
    <property type="project" value="InterPro"/>
</dbReference>
<dbReference type="GO" id="GO:0006886">
    <property type="term" value="P:intracellular protein transport"/>
    <property type="evidence" value="ECO:0007669"/>
    <property type="project" value="InterPro"/>
</dbReference>
<reference evidence="7" key="2">
    <citation type="journal article" date="2016" name="Sci. Rep.">
        <title>Dictyocaulus viviparus genome, variome and transcriptome elucidate lungworm biology and support future intervention.</title>
        <authorList>
            <person name="McNulty S.N."/>
            <person name="Strube C."/>
            <person name="Rosa B.A."/>
            <person name="Martin J.C."/>
            <person name="Tyagi R."/>
            <person name="Choi Y.J."/>
            <person name="Wang Q."/>
            <person name="Hallsworth Pepin K."/>
            <person name="Zhang X."/>
            <person name="Ozersky P."/>
            <person name="Wilson R.K."/>
            <person name="Sternberg P.W."/>
            <person name="Gasser R.B."/>
            <person name="Mitreva M."/>
        </authorList>
    </citation>
    <scope>NUCLEOTIDE SEQUENCE [LARGE SCALE GENOMIC DNA]</scope>
    <source>
        <strain evidence="7">HannoverDv2000</strain>
    </source>
</reference>
<evidence type="ECO:0000259" key="5">
    <source>
        <dbReference type="Pfam" id="PF07064"/>
    </source>
</evidence>
<evidence type="ECO:0000256" key="3">
    <source>
        <dbReference type="ARBA" id="ARBA00029879"/>
    </source>
</evidence>
<dbReference type="PANTHER" id="PTHR22746:SF10">
    <property type="entry name" value="GUANINE NUCLEOTIDE EXCHANGE FACTOR SUBUNIT RIC1"/>
    <property type="match status" value="1"/>
</dbReference>